<protein>
    <submittedName>
        <fullName evidence="1">Uncharacterized protein</fullName>
    </submittedName>
</protein>
<evidence type="ECO:0000313" key="1">
    <source>
        <dbReference type="EMBL" id="KAJ8112383.1"/>
    </source>
</evidence>
<comment type="caution">
    <text evidence="1">The sequence shown here is derived from an EMBL/GenBank/DDBJ whole genome shotgun (WGS) entry which is preliminary data.</text>
</comment>
<accession>A0ACC2IB04</accession>
<evidence type="ECO:0000313" key="2">
    <source>
        <dbReference type="Proteomes" id="UP001153331"/>
    </source>
</evidence>
<name>A0ACC2IB04_9PLEO</name>
<dbReference type="Proteomes" id="UP001153331">
    <property type="component" value="Unassembled WGS sequence"/>
</dbReference>
<proteinExistence type="predicted"/>
<gene>
    <name evidence="1" type="ORF">OPT61_g5237</name>
</gene>
<keyword evidence="2" id="KW-1185">Reference proteome</keyword>
<organism evidence="1 2">
    <name type="scientific">Boeremia exigua</name>
    <dbReference type="NCBI Taxonomy" id="749465"/>
    <lineage>
        <taxon>Eukaryota</taxon>
        <taxon>Fungi</taxon>
        <taxon>Dikarya</taxon>
        <taxon>Ascomycota</taxon>
        <taxon>Pezizomycotina</taxon>
        <taxon>Dothideomycetes</taxon>
        <taxon>Pleosporomycetidae</taxon>
        <taxon>Pleosporales</taxon>
        <taxon>Pleosporineae</taxon>
        <taxon>Didymellaceae</taxon>
        <taxon>Boeremia</taxon>
    </lineage>
</organism>
<reference evidence="1" key="1">
    <citation type="submission" date="2022-11" db="EMBL/GenBank/DDBJ databases">
        <title>Genome Sequence of Boeremia exigua.</title>
        <authorList>
            <person name="Buettner E."/>
        </authorList>
    </citation>
    <scope>NUCLEOTIDE SEQUENCE</scope>
    <source>
        <strain evidence="1">CU02</strain>
    </source>
</reference>
<dbReference type="EMBL" id="JAPHNI010000329">
    <property type="protein sequence ID" value="KAJ8112383.1"/>
    <property type="molecule type" value="Genomic_DNA"/>
</dbReference>
<sequence length="1054" mass="119617">MPVLSSSRSDLSDSTLINLETWRRYKSTDILPLLEEMLAETRYLRANFLKVRKTSATAKTAFRKGRGRLLVAAKHAEFERYNAEFVAKITEELGQLFGLIKKYRGEFDRPDSSLNDLVQRNDATLTQLAVALHRLQSCLRSFAERFIDEGTVAGWPLPRVPHDQFKNTMTEFQQGLDVMSDFLDTLDVLENRTPELEAPPSPHILRGRSTWPALQDYTIQQPVIEIGPWLASLPLALPDEQERTDSGLAAGVKLEADLEVPIRSVLNKRLVFLATRRLDQSEISKRIDEKVEDEQGHTSIEDYLAQQRPNSVDTFSHWAVYVWDKDDAFSGTLFELRQESSTSKPIQQPGTVLRKKVNGSPRWSLRPFRHTLLTDEAIFDFAKAVIAKYGENYDFASANCQVFANTLTQCIAQPMRREHVFQGIRMLPHAHAGAIFKRRCQEWVDVKAEFGPSTMLFTDLPAPVAIGIFLDIAIPPFMALLLVCAIIEYALSEAVWRLLILTLAIGTMLPYARGPFHFYGHLMRDVGKTWQNFRDPILRRQEEERVQEDFIRDTIAKDMKDIDIGEIQSKFAASRQAQSFFHLWRMAAGVLMSNGNTDQNGRGEDGKRHSNVKLHAVRTREKQPSVSSVRTTFDHLGPCVYKHLDFFARAFIMAPALTSSAPTAPHELSKGLANNKVDKNIFPDGIRTSGQHEPLFDQLHPYEDFPQEITGPTAWSKADYQNNPERWTHVFSESEVAEISSAADKFIASGVPLTGITKEKFQLPEFSKFLEPLRKEIIDGKGFILFKGLPVGEWGNQKSAVAYMGLGTYLGYFVSQNSRGHVLGHVKDLGEDATQIDKVRIYRTNARQFFHADDADLVGLLCIAKSLEGGESDLVSSHEVWNVLQKEHPDVAKLLTEPIWYFDRKGETSKGQQEWIRTSVFYLETGDNPRVYSKWDPYYVKSLTRFSDQGLIPALSPEQLRAASILDETCLRLALHMILDIGDIQFLSNNHVFHARTAYKDYPPPAPRRHLMRLWLSTPEDEGGWKLPFHDSKDKKRGGIQVNDTPPVAPYDAE</sequence>